<dbReference type="HOGENOM" id="CLU_613116_0_0_1"/>
<name>F0VZV6_9STRA</name>
<sequence>MFVENEDTMLLPSSPLTMQEKLEQQSMGSCDLESVFYERNVLIRIAQSQQNAIAKLENQVNSLQRKLQGDESQQHMQTALRILDNDKRTCCGVALVRKENGQLVNSTSNEDTKWMVKRLQATLREKDREICELYMQLSTHKKLLHQVTHRHVLPLQYLPKACQSGRKESDKGIRHLFRFKIDEVFYNLFVGKRRRAQQLRDAQVIDIMQREIDRLKMQLLSIDGSSAQARHLIDKRLISDSLVPRSDRRTDTSMVVRNTTETERDSLEILDRCSKMQALQELLDGNDLSDAMSFNDETRHHTEQKSKTSKFCERLLVRKRSLPTNKSTSSDIDFNTMSMDSKENLLEKRSGASVTRSSAMITAPNSMELSTSARMPEFDSDNWRAMDHVNHDAHVASRFHSLVSLRVQQYERNKAMDSEAHFDDNSSSDRASCSSFGSESFIDLTVP</sequence>
<evidence type="ECO:0000313" key="2">
    <source>
        <dbReference type="EMBL" id="CCA14327.1"/>
    </source>
</evidence>
<gene>
    <name evidence="2" type="primary">AlNc14C3G434</name>
    <name evidence="2" type="ORF">ALNC14_004700</name>
</gene>
<evidence type="ECO:0000256" key="1">
    <source>
        <dbReference type="SAM" id="Coils"/>
    </source>
</evidence>
<protein>
    <submittedName>
        <fullName evidence="2">AlNc14C3G434 protein</fullName>
    </submittedName>
</protein>
<reference evidence="2" key="2">
    <citation type="submission" date="2011-02" db="EMBL/GenBank/DDBJ databases">
        <authorList>
            <person name="MacLean D."/>
        </authorList>
    </citation>
    <scope>NUCLEOTIDE SEQUENCE</scope>
</reference>
<feature type="coiled-coil region" evidence="1">
    <location>
        <begin position="39"/>
        <end position="73"/>
    </location>
</feature>
<dbReference type="AlphaFoldDB" id="F0VZV6"/>
<keyword evidence="1" id="KW-0175">Coiled coil</keyword>
<dbReference type="EMBL" id="FR824048">
    <property type="protein sequence ID" value="CCA14327.1"/>
    <property type="molecule type" value="Genomic_DNA"/>
</dbReference>
<accession>F0VZV6</accession>
<proteinExistence type="predicted"/>
<reference evidence="2" key="1">
    <citation type="journal article" date="2011" name="PLoS Biol.">
        <title>Gene gain and loss during evolution of obligate parasitism in the white rust pathogen of Arabidopsis thaliana.</title>
        <authorList>
            <person name="Kemen E."/>
            <person name="Gardiner A."/>
            <person name="Schultz-Larsen T."/>
            <person name="Kemen A.C."/>
            <person name="Balmuth A.L."/>
            <person name="Robert-Seilaniantz A."/>
            <person name="Bailey K."/>
            <person name="Holub E."/>
            <person name="Studholme D.J."/>
            <person name="Maclean D."/>
            <person name="Jones J.D."/>
        </authorList>
    </citation>
    <scope>NUCLEOTIDE SEQUENCE</scope>
</reference>
<organism evidence="2">
    <name type="scientific">Albugo laibachii Nc14</name>
    <dbReference type="NCBI Taxonomy" id="890382"/>
    <lineage>
        <taxon>Eukaryota</taxon>
        <taxon>Sar</taxon>
        <taxon>Stramenopiles</taxon>
        <taxon>Oomycota</taxon>
        <taxon>Peronosporomycetes</taxon>
        <taxon>Albuginales</taxon>
        <taxon>Albuginaceae</taxon>
        <taxon>Albugo</taxon>
    </lineage>
</organism>